<dbReference type="Gene3D" id="1.20.58.2010">
    <property type="entry name" value="PRONE domain, subdomain 1"/>
    <property type="match status" value="1"/>
</dbReference>
<dbReference type="InterPro" id="IPR005512">
    <property type="entry name" value="PRONE_dom"/>
</dbReference>
<dbReference type="EMBL" id="JBAMMX010000024">
    <property type="protein sequence ID" value="KAK6916386.1"/>
    <property type="molecule type" value="Genomic_DNA"/>
</dbReference>
<dbReference type="PROSITE" id="PS51334">
    <property type="entry name" value="PRONE"/>
    <property type="match status" value="1"/>
</dbReference>
<evidence type="ECO:0000256" key="1">
    <source>
        <dbReference type="ARBA" id="ARBA00022658"/>
    </source>
</evidence>
<dbReference type="AlphaFoldDB" id="A0AAN8UR15"/>
<keyword evidence="1 2" id="KW-0344">Guanine-nucleotide releasing factor</keyword>
<evidence type="ECO:0000313" key="4">
    <source>
        <dbReference type="EMBL" id="KAK6916386.1"/>
    </source>
</evidence>
<dbReference type="Proteomes" id="UP001370490">
    <property type="component" value="Unassembled WGS sequence"/>
</dbReference>
<reference evidence="4 5" key="1">
    <citation type="submission" date="2023-12" db="EMBL/GenBank/DDBJ databases">
        <title>A high-quality genome assembly for Dillenia turbinata (Dilleniales).</title>
        <authorList>
            <person name="Chanderbali A."/>
        </authorList>
    </citation>
    <scope>NUCLEOTIDE SEQUENCE [LARGE SCALE GENOMIC DNA]</scope>
    <source>
        <strain evidence="4">LSX21</strain>
        <tissue evidence="4">Leaf</tissue>
    </source>
</reference>
<keyword evidence="5" id="KW-1185">Reference proteome</keyword>
<evidence type="ECO:0000313" key="5">
    <source>
        <dbReference type="Proteomes" id="UP001370490"/>
    </source>
</evidence>
<evidence type="ECO:0000256" key="2">
    <source>
        <dbReference type="PROSITE-ProRule" id="PRU00663"/>
    </source>
</evidence>
<name>A0AAN8UR15_9MAGN</name>
<feature type="domain" description="PRONE" evidence="3">
    <location>
        <begin position="1"/>
        <end position="172"/>
    </location>
</feature>
<dbReference type="Pfam" id="PF03759">
    <property type="entry name" value="PRONE"/>
    <property type="match status" value="1"/>
</dbReference>
<dbReference type="PANTHER" id="PTHR33101:SF6">
    <property type="entry name" value="ROP GUANINE NUCLEOTIDE EXCHANGE FACTOR 1"/>
    <property type="match status" value="1"/>
</dbReference>
<gene>
    <name evidence="4" type="ORF">RJ641_019247</name>
</gene>
<proteinExistence type="predicted"/>
<evidence type="ECO:0000259" key="3">
    <source>
        <dbReference type="PROSITE" id="PS51334"/>
    </source>
</evidence>
<accession>A0AAN8UR15</accession>
<comment type="caution">
    <text evidence="4">The sequence shown here is derived from an EMBL/GenBank/DDBJ whole genome shotgun (WGS) entry which is preliminary data.</text>
</comment>
<organism evidence="4 5">
    <name type="scientific">Dillenia turbinata</name>
    <dbReference type="NCBI Taxonomy" id="194707"/>
    <lineage>
        <taxon>Eukaryota</taxon>
        <taxon>Viridiplantae</taxon>
        <taxon>Streptophyta</taxon>
        <taxon>Embryophyta</taxon>
        <taxon>Tracheophyta</taxon>
        <taxon>Spermatophyta</taxon>
        <taxon>Magnoliopsida</taxon>
        <taxon>eudicotyledons</taxon>
        <taxon>Gunneridae</taxon>
        <taxon>Pentapetalae</taxon>
        <taxon>Dilleniales</taxon>
        <taxon>Dilleniaceae</taxon>
        <taxon>Dillenia</taxon>
    </lineage>
</organism>
<sequence length="172" mass="19367">MLIGVLDGFQDTEFWYVDCRIIVANGEDRDGFPSGISGRPSIRQEEKWWLLCPRVPPSGLSEEARKSLQQCRDCSNQILKAAMAINSSVLAEMEIPRAFIETLPKIAEKKHLPLIPTIHGHKYRSQVFPAIEATFGNVQGACILKVSSHLWSFIYDQMPSGSGLHKYALHRM</sequence>
<dbReference type="GO" id="GO:0005085">
    <property type="term" value="F:guanyl-nucleotide exchange factor activity"/>
    <property type="evidence" value="ECO:0007669"/>
    <property type="project" value="UniProtKB-UniRule"/>
</dbReference>
<dbReference type="InterPro" id="IPR038937">
    <property type="entry name" value="RopGEF"/>
</dbReference>
<dbReference type="PANTHER" id="PTHR33101">
    <property type="entry name" value="ROP GUANINE NUCLEOTIDE EXCHANGE FACTOR 1"/>
    <property type="match status" value="1"/>
</dbReference>
<protein>
    <submittedName>
        <fullName evidence="4">PRONE domain</fullName>
    </submittedName>
</protein>